<dbReference type="AlphaFoldDB" id="A0A059BTR6"/>
<dbReference type="Gramene" id="KCW69663">
    <property type="protein sequence ID" value="KCW69663"/>
    <property type="gene ID" value="EUGRSUZ_F03065"/>
</dbReference>
<name>A0A059BTR6_EUCGR</name>
<dbReference type="InParanoid" id="A0A059BTR6"/>
<sequence>MEREERGERRGLAWDTENTIMSSLACVSDFKAEKPHKEREPIKKKGGGQLISFEFIVLWLGSRSWFS</sequence>
<gene>
    <name evidence="1" type="ORF">EUGRSUZ_F03065</name>
</gene>
<organism evidence="1">
    <name type="scientific">Eucalyptus grandis</name>
    <name type="common">Flooded gum</name>
    <dbReference type="NCBI Taxonomy" id="71139"/>
    <lineage>
        <taxon>Eukaryota</taxon>
        <taxon>Viridiplantae</taxon>
        <taxon>Streptophyta</taxon>
        <taxon>Embryophyta</taxon>
        <taxon>Tracheophyta</taxon>
        <taxon>Spermatophyta</taxon>
        <taxon>Magnoliopsida</taxon>
        <taxon>eudicotyledons</taxon>
        <taxon>Gunneridae</taxon>
        <taxon>Pentapetalae</taxon>
        <taxon>rosids</taxon>
        <taxon>malvids</taxon>
        <taxon>Myrtales</taxon>
        <taxon>Myrtaceae</taxon>
        <taxon>Myrtoideae</taxon>
        <taxon>Eucalypteae</taxon>
        <taxon>Eucalyptus</taxon>
    </lineage>
</organism>
<protein>
    <submittedName>
        <fullName evidence="1">Uncharacterized protein</fullName>
    </submittedName>
</protein>
<accession>A0A059BTR6</accession>
<evidence type="ECO:0000313" key="1">
    <source>
        <dbReference type="EMBL" id="KCW69663.1"/>
    </source>
</evidence>
<proteinExistence type="predicted"/>
<reference evidence="1" key="1">
    <citation type="submission" date="2013-07" db="EMBL/GenBank/DDBJ databases">
        <title>The genome of Eucalyptus grandis.</title>
        <authorList>
            <person name="Schmutz J."/>
            <person name="Hayes R."/>
            <person name="Myburg A."/>
            <person name="Tuskan G."/>
            <person name="Grattapaglia D."/>
            <person name="Rokhsar D.S."/>
        </authorList>
    </citation>
    <scope>NUCLEOTIDE SEQUENCE</scope>
    <source>
        <tissue evidence="1">Leaf extractions</tissue>
    </source>
</reference>
<dbReference type="EMBL" id="KK198758">
    <property type="protein sequence ID" value="KCW69663.1"/>
    <property type="molecule type" value="Genomic_DNA"/>
</dbReference>